<dbReference type="PROSITE" id="PS50067">
    <property type="entry name" value="KINESIN_MOTOR_2"/>
    <property type="match status" value="1"/>
</dbReference>
<evidence type="ECO:0000313" key="9">
    <source>
        <dbReference type="EMBL" id="KAH0574402.1"/>
    </source>
</evidence>
<dbReference type="GO" id="GO:0005524">
    <property type="term" value="F:ATP binding"/>
    <property type="evidence" value="ECO:0007669"/>
    <property type="project" value="UniProtKB-UniRule"/>
</dbReference>
<keyword evidence="10" id="KW-1185">Reference proteome</keyword>
<keyword evidence="6" id="KW-0493">Microtubule</keyword>
<protein>
    <recommendedName>
        <fullName evidence="6">Kinesin-like protein</fullName>
    </recommendedName>
</protein>
<dbReference type="EMBL" id="KI546085">
    <property type="protein sequence ID" value="EST46091.1"/>
    <property type="molecule type" value="Genomic_DNA"/>
</dbReference>
<accession>V6LQW1</accession>
<dbReference type="GO" id="GO:0005874">
    <property type="term" value="C:microtubule"/>
    <property type="evidence" value="ECO:0007669"/>
    <property type="project" value="UniProtKB-KW"/>
</dbReference>
<dbReference type="InterPro" id="IPR001752">
    <property type="entry name" value="Kinesin_motor_dom"/>
</dbReference>
<dbReference type="AlphaFoldDB" id="V6LQW1"/>
<reference evidence="8 9" key="1">
    <citation type="journal article" date="2014" name="PLoS Genet.">
        <title>The Genome of Spironucleus salmonicida Highlights a Fish Pathogen Adapted to Fluctuating Environments.</title>
        <authorList>
            <person name="Xu F."/>
            <person name="Jerlstrom-Hultqvist J."/>
            <person name="Einarsson E."/>
            <person name="Astvaldsson A."/>
            <person name="Svard S.G."/>
            <person name="Andersson J.O."/>
        </authorList>
    </citation>
    <scope>NUCLEOTIDE SEQUENCE</scope>
    <source>
        <strain evidence="9">ATCC 50377</strain>
    </source>
</reference>
<dbReference type="VEuPathDB" id="GiardiaDB:SS50377_24358"/>
<evidence type="ECO:0000256" key="2">
    <source>
        <dbReference type="ARBA" id="ARBA00022840"/>
    </source>
</evidence>
<evidence type="ECO:0000313" key="8">
    <source>
        <dbReference type="EMBL" id="EST46091.1"/>
    </source>
</evidence>
<dbReference type="GO" id="GO:0008017">
    <property type="term" value="F:microtubule binding"/>
    <property type="evidence" value="ECO:0007669"/>
    <property type="project" value="InterPro"/>
</dbReference>
<dbReference type="Proteomes" id="UP000018208">
    <property type="component" value="Unassembled WGS sequence"/>
</dbReference>
<feature type="domain" description="Kinesin motor" evidence="7">
    <location>
        <begin position="4"/>
        <end position="309"/>
    </location>
</feature>
<dbReference type="CDD" id="cd00106">
    <property type="entry name" value="KISc"/>
    <property type="match status" value="1"/>
</dbReference>
<dbReference type="InterPro" id="IPR027417">
    <property type="entry name" value="P-loop_NTPase"/>
</dbReference>
<dbReference type="InterPro" id="IPR019821">
    <property type="entry name" value="Kinesin_motor_CS"/>
</dbReference>
<dbReference type="SMART" id="SM00129">
    <property type="entry name" value="KISc"/>
    <property type="match status" value="1"/>
</dbReference>
<reference evidence="9" key="2">
    <citation type="submission" date="2020-12" db="EMBL/GenBank/DDBJ databases">
        <title>New Spironucleus salmonicida genome in near-complete chromosomes.</title>
        <authorList>
            <person name="Xu F."/>
            <person name="Kurt Z."/>
            <person name="Jimenez-Gonzalez A."/>
            <person name="Astvaldsson A."/>
            <person name="Andersson J.O."/>
            <person name="Svard S.G."/>
        </authorList>
    </citation>
    <scope>NUCLEOTIDE SEQUENCE</scope>
    <source>
        <strain evidence="9">ATCC 50377</strain>
    </source>
</reference>
<feature type="binding site" evidence="5">
    <location>
        <begin position="92"/>
        <end position="99"/>
    </location>
    <ligand>
        <name>ATP</name>
        <dbReference type="ChEBI" id="CHEBI:30616"/>
    </ligand>
</feature>
<keyword evidence="1 5" id="KW-0547">Nucleotide-binding</keyword>
<keyword evidence="3" id="KW-0175">Coiled coil</keyword>
<organism evidence="8">
    <name type="scientific">Spironucleus salmonicida</name>
    <dbReference type="NCBI Taxonomy" id="348837"/>
    <lineage>
        <taxon>Eukaryota</taxon>
        <taxon>Metamonada</taxon>
        <taxon>Diplomonadida</taxon>
        <taxon>Hexamitidae</taxon>
        <taxon>Hexamitinae</taxon>
        <taxon>Spironucleus</taxon>
    </lineage>
</organism>
<dbReference type="OrthoDB" id="3176171at2759"/>
<dbReference type="PROSITE" id="PS00411">
    <property type="entry name" value="KINESIN_MOTOR_1"/>
    <property type="match status" value="1"/>
</dbReference>
<dbReference type="PANTHER" id="PTHR47968:SF75">
    <property type="entry name" value="CENTROMERE-ASSOCIATED PROTEIN E"/>
    <property type="match status" value="1"/>
</dbReference>
<dbReference type="InterPro" id="IPR027640">
    <property type="entry name" value="Kinesin-like_fam"/>
</dbReference>
<proteinExistence type="inferred from homology"/>
<evidence type="ECO:0000256" key="4">
    <source>
        <dbReference type="ARBA" id="ARBA00023175"/>
    </source>
</evidence>
<dbReference type="EMBL" id="AUWU02000004">
    <property type="protein sequence ID" value="KAH0574402.1"/>
    <property type="molecule type" value="Genomic_DNA"/>
</dbReference>
<dbReference type="GO" id="GO:0007018">
    <property type="term" value="P:microtubule-based movement"/>
    <property type="evidence" value="ECO:0007669"/>
    <property type="project" value="InterPro"/>
</dbReference>
<dbReference type="InterPro" id="IPR036961">
    <property type="entry name" value="Kinesin_motor_dom_sf"/>
</dbReference>
<dbReference type="GO" id="GO:0003777">
    <property type="term" value="F:microtubule motor activity"/>
    <property type="evidence" value="ECO:0007669"/>
    <property type="project" value="InterPro"/>
</dbReference>
<dbReference type="PANTHER" id="PTHR47968">
    <property type="entry name" value="CENTROMERE PROTEIN E"/>
    <property type="match status" value="1"/>
</dbReference>
<evidence type="ECO:0000256" key="1">
    <source>
        <dbReference type="ARBA" id="ARBA00022741"/>
    </source>
</evidence>
<keyword evidence="4 5" id="KW-0505">Motor protein</keyword>
<evidence type="ECO:0000256" key="6">
    <source>
        <dbReference type="RuleBase" id="RU000394"/>
    </source>
</evidence>
<gene>
    <name evidence="8" type="ORF">SS50377_14082</name>
    <name evidence="9" type="ORF">SS50377_24358</name>
</gene>
<evidence type="ECO:0000313" key="10">
    <source>
        <dbReference type="Proteomes" id="UP000018208"/>
    </source>
</evidence>
<comment type="similarity">
    <text evidence="5 6">Belongs to the TRAFAC class myosin-kinesin ATPase superfamily. Kinesin family.</text>
</comment>
<evidence type="ECO:0000256" key="3">
    <source>
        <dbReference type="ARBA" id="ARBA00023054"/>
    </source>
</evidence>
<dbReference type="Pfam" id="PF00225">
    <property type="entry name" value="Kinesin"/>
    <property type="match status" value="1"/>
</dbReference>
<dbReference type="SUPFAM" id="SSF52540">
    <property type="entry name" value="P-loop containing nucleoside triphosphate hydrolases"/>
    <property type="match status" value="1"/>
</dbReference>
<name>V6LQW1_9EUKA</name>
<evidence type="ECO:0000256" key="5">
    <source>
        <dbReference type="PROSITE-ProRule" id="PRU00283"/>
    </source>
</evidence>
<sequence length="581" mass="66280">MSDNFQVLLRVRPMIQREQNNNDAICISINDTQISLKETTGNQLFDEFSQLYQFNFDKIFDSTSENEDIFDQVQPLLTSFLEGYNATIMCYGLTSSGKTYTMLGILPQCISYILNNTDSVITVSYVQIYNEQLQDLLDDPQKGLKIRETPKNEIYVENLSQYLVKTLEDVIQLLEIGLQNRKTAATVFNEISSRSHTILTINLEGKETKSKIQFVDLAGSEKIVNQDQKQQRETSNINKSLNALGNVIFALTESKNQHVPYRDSILTRILQDSIGSNCLSQLIVCLSPASSCFYETLNSIRFAERAKKIKQKAQKNVIVDDEGIIGKLEKQICQLKQDLEILQRNQSSDVNNIMHKNQLQFDINNIEYKLKNGGNLTQENIIDDIKLKVNQKQASVGSVAKFQKVLERQTETLVHLSSRIQDRNQQISGLQIEISALDHLERQLEHQLCVLTMAGQFVQGVNLQQNIPEIEAGLNVQARQIAVFEKEIQLENQYIQEIDKLLKNPTQVKEIIQQEVKSEDNGMQLIKKYYNEQKALIILIKNKFAVMLSKVANGEQQSQQPLIQLCKSTIQALEGTKNDYQ</sequence>
<dbReference type="PRINTS" id="PR00380">
    <property type="entry name" value="KINESINHEAVY"/>
</dbReference>
<evidence type="ECO:0000259" key="7">
    <source>
        <dbReference type="PROSITE" id="PS50067"/>
    </source>
</evidence>
<keyword evidence="2 5" id="KW-0067">ATP-binding</keyword>
<dbReference type="Gene3D" id="3.40.850.10">
    <property type="entry name" value="Kinesin motor domain"/>
    <property type="match status" value="1"/>
</dbReference>